<reference evidence="3" key="1">
    <citation type="submission" date="2017-04" db="EMBL/GenBank/DDBJ databases">
        <authorList>
            <person name="Varghese N."/>
            <person name="Submissions S."/>
        </authorList>
    </citation>
    <scope>NUCLEOTIDE SEQUENCE [LARGE SCALE GENOMIC DNA]</scope>
    <source>
        <strain evidence="3">USBA 82</strain>
    </source>
</reference>
<gene>
    <name evidence="2" type="ORF">SAMN06275492_12112</name>
</gene>
<keyword evidence="3" id="KW-1185">Reference proteome</keyword>
<evidence type="ECO:0000256" key="1">
    <source>
        <dbReference type="SAM" id="Phobius"/>
    </source>
</evidence>
<dbReference type="AlphaFoldDB" id="A0A1X7K6T4"/>
<keyword evidence="1" id="KW-1133">Transmembrane helix</keyword>
<keyword evidence="1" id="KW-0472">Membrane</keyword>
<dbReference type="RefSeq" id="WP_085544917.1">
    <property type="nucleotide sequence ID" value="NZ_FXBB01000021.1"/>
</dbReference>
<dbReference type="EMBL" id="FXBB01000021">
    <property type="protein sequence ID" value="SMG36077.1"/>
    <property type="molecule type" value="Genomic_DNA"/>
</dbReference>
<sequence>MKSKKSFALFSFSTILFFAIFFVVITGYRGDLGSFRLDEAVVCIDVDDSAIPWGVGNRFEFGVRQLCVLLGYSGGDDDMVRFSWFFRGQLVHEEIQILDDESNYRMFYILREDGSPLPVGSYSVQIDVNERKARKMAFSVEPSDESKANSQ</sequence>
<name>A0A1X7K6T4_9BACT</name>
<feature type="transmembrane region" description="Helical" evidence="1">
    <location>
        <begin position="7"/>
        <end position="28"/>
    </location>
</feature>
<keyword evidence="1" id="KW-0812">Transmembrane</keyword>
<evidence type="ECO:0000313" key="2">
    <source>
        <dbReference type="EMBL" id="SMG36077.1"/>
    </source>
</evidence>
<protein>
    <submittedName>
        <fullName evidence="2">Uncharacterized protein</fullName>
    </submittedName>
</protein>
<accession>A0A1X7K6T4</accession>
<organism evidence="2 3">
    <name type="scientific">Dethiosulfovibrio salsuginis</name>
    <dbReference type="NCBI Taxonomy" id="561720"/>
    <lineage>
        <taxon>Bacteria</taxon>
        <taxon>Thermotogati</taxon>
        <taxon>Synergistota</taxon>
        <taxon>Synergistia</taxon>
        <taxon>Synergistales</taxon>
        <taxon>Dethiosulfovibrionaceae</taxon>
        <taxon>Dethiosulfovibrio</taxon>
    </lineage>
</organism>
<dbReference type="Proteomes" id="UP000193355">
    <property type="component" value="Unassembled WGS sequence"/>
</dbReference>
<dbReference type="STRING" id="561720.SAMN06275492_12112"/>
<proteinExistence type="predicted"/>
<evidence type="ECO:0000313" key="3">
    <source>
        <dbReference type="Proteomes" id="UP000193355"/>
    </source>
</evidence>
<dbReference type="OrthoDB" id="4942at2"/>